<name>A0A1H9Z922_9BACI</name>
<sequence length="69" mass="7903">MTSFAFYFLFFSGTGSNPPGWKGWHLLIRFIVKYEPFKAPNRFMASNPYSEQVGKKRHEGGLNGLIAFL</sequence>
<accession>A0A1H9Z922</accession>
<gene>
    <name evidence="1" type="ORF">SAMN05216389_102149</name>
</gene>
<reference evidence="1 2" key="1">
    <citation type="submission" date="2016-10" db="EMBL/GenBank/DDBJ databases">
        <authorList>
            <person name="de Groot N.N."/>
        </authorList>
    </citation>
    <scope>NUCLEOTIDE SEQUENCE [LARGE SCALE GENOMIC DNA]</scope>
    <source>
        <strain evidence="1 2">IBRC-M 10780</strain>
    </source>
</reference>
<protein>
    <submittedName>
        <fullName evidence="1">Uncharacterized protein</fullName>
    </submittedName>
</protein>
<dbReference type="EMBL" id="FOHE01000002">
    <property type="protein sequence ID" value="SES78055.1"/>
    <property type="molecule type" value="Genomic_DNA"/>
</dbReference>
<evidence type="ECO:0000313" key="2">
    <source>
        <dbReference type="Proteomes" id="UP000198618"/>
    </source>
</evidence>
<dbReference type="AlphaFoldDB" id="A0A1H9Z922"/>
<organism evidence="1 2">
    <name type="scientific">Oceanobacillus limi</name>
    <dbReference type="NCBI Taxonomy" id="930131"/>
    <lineage>
        <taxon>Bacteria</taxon>
        <taxon>Bacillati</taxon>
        <taxon>Bacillota</taxon>
        <taxon>Bacilli</taxon>
        <taxon>Bacillales</taxon>
        <taxon>Bacillaceae</taxon>
        <taxon>Oceanobacillus</taxon>
    </lineage>
</organism>
<dbReference type="Proteomes" id="UP000198618">
    <property type="component" value="Unassembled WGS sequence"/>
</dbReference>
<evidence type="ECO:0000313" key="1">
    <source>
        <dbReference type="EMBL" id="SES78055.1"/>
    </source>
</evidence>
<dbReference type="STRING" id="930131.SAMN05216389_102149"/>
<keyword evidence="2" id="KW-1185">Reference proteome</keyword>
<proteinExistence type="predicted"/>